<name>A0A5J4QT03_9ZZZZ</name>
<keyword evidence="2" id="KW-0808">Transferase</keyword>
<gene>
    <name evidence="2" type="ORF">EZS27_026327</name>
</gene>
<dbReference type="EC" id="2.1.1.72" evidence="2"/>
<reference evidence="2" key="1">
    <citation type="submission" date="2019-03" db="EMBL/GenBank/DDBJ databases">
        <title>Single cell metagenomics reveals metabolic interactions within the superorganism composed of flagellate Streblomastix strix and complex community of Bacteroidetes bacteria on its surface.</title>
        <authorList>
            <person name="Treitli S.C."/>
            <person name="Kolisko M."/>
            <person name="Husnik F."/>
            <person name="Keeling P."/>
            <person name="Hampl V."/>
        </authorList>
    </citation>
    <scope>NUCLEOTIDE SEQUENCE</scope>
    <source>
        <strain evidence="2">STM</strain>
    </source>
</reference>
<organism evidence="2">
    <name type="scientific">termite gut metagenome</name>
    <dbReference type="NCBI Taxonomy" id="433724"/>
    <lineage>
        <taxon>unclassified sequences</taxon>
        <taxon>metagenomes</taxon>
        <taxon>organismal metagenomes</taxon>
    </lineage>
</organism>
<evidence type="ECO:0000313" key="2">
    <source>
        <dbReference type="EMBL" id="KAA6324339.1"/>
    </source>
</evidence>
<dbReference type="GO" id="GO:0032259">
    <property type="term" value="P:methylation"/>
    <property type="evidence" value="ECO:0007669"/>
    <property type="project" value="UniProtKB-KW"/>
</dbReference>
<dbReference type="GO" id="GO:0009307">
    <property type="term" value="P:DNA restriction-modification system"/>
    <property type="evidence" value="ECO:0007669"/>
    <property type="project" value="UniProtKB-KW"/>
</dbReference>
<feature type="non-terminal residue" evidence="2">
    <location>
        <position position="33"/>
    </location>
</feature>
<keyword evidence="1" id="KW-0680">Restriction system</keyword>
<dbReference type="AlphaFoldDB" id="A0A5J4QT03"/>
<keyword evidence="2" id="KW-0489">Methyltransferase</keyword>
<proteinExistence type="predicted"/>
<sequence>MSAIHQKIWSMATVLMGDGVSNSDYLEQLTYLL</sequence>
<protein>
    <submittedName>
        <fullName evidence="2">Putative type I restriction enzymeP M protein</fullName>
        <ecNumber evidence="2">2.1.1.72</ecNumber>
    </submittedName>
</protein>
<dbReference type="Gene3D" id="1.20.1260.30">
    <property type="match status" value="1"/>
</dbReference>
<dbReference type="EMBL" id="SNRY01002594">
    <property type="protein sequence ID" value="KAA6324339.1"/>
    <property type="molecule type" value="Genomic_DNA"/>
</dbReference>
<dbReference type="InterPro" id="IPR038333">
    <property type="entry name" value="T1MK-like_N_sf"/>
</dbReference>
<dbReference type="GO" id="GO:0009007">
    <property type="term" value="F:site-specific DNA-methyltransferase (adenine-specific) activity"/>
    <property type="evidence" value="ECO:0007669"/>
    <property type="project" value="UniProtKB-EC"/>
</dbReference>
<comment type="caution">
    <text evidence="2">The sequence shown here is derived from an EMBL/GenBank/DDBJ whole genome shotgun (WGS) entry which is preliminary data.</text>
</comment>
<evidence type="ECO:0000256" key="1">
    <source>
        <dbReference type="ARBA" id="ARBA00022747"/>
    </source>
</evidence>
<accession>A0A5J4QT03</accession>